<accession>W8SKA6</accession>
<dbReference type="RefSeq" id="WP_025310818.1">
    <property type="nucleotide sequence ID" value="NZ_CP004372.1"/>
</dbReference>
<evidence type="ECO:0000313" key="2">
    <source>
        <dbReference type="EMBL" id="AHM02915.1"/>
    </source>
</evidence>
<dbReference type="KEGG" id="red:roselon_00474"/>
<reference evidence="2 3" key="1">
    <citation type="submission" date="2013-03" db="EMBL/GenBank/DDBJ databases">
        <authorList>
            <person name="Fiebig A."/>
            <person name="Goeker M."/>
            <person name="Klenk H.-P.P."/>
        </authorList>
    </citation>
    <scope>NUCLEOTIDE SEQUENCE [LARGE SCALE GENOMIC DNA]</scope>
    <source>
        <strain evidence="3">DSM 19469</strain>
    </source>
</reference>
<proteinExistence type="predicted"/>
<keyword evidence="1" id="KW-0812">Transmembrane</keyword>
<keyword evidence="1" id="KW-0472">Membrane</keyword>
<dbReference type="HOGENOM" id="CLU_1685271_0_0_5"/>
<evidence type="ECO:0000313" key="3">
    <source>
        <dbReference type="Proteomes" id="UP000019593"/>
    </source>
</evidence>
<protein>
    <submittedName>
        <fullName evidence="2">Uncharacterized protein</fullName>
    </submittedName>
</protein>
<keyword evidence="3" id="KW-1185">Reference proteome</keyword>
<gene>
    <name evidence="2" type="ORF">roselon_00474</name>
</gene>
<dbReference type="STRING" id="1294273.roselon_00474"/>
<sequence>MSIKRYLSSDSGAVTVDWVVLTATLVGLGLAVIAVVSGGTSDLSSDVDIFLASTDISEVHDWAAQAGSGWGDFPLVNVVGFDMAHYQEFATRAGTTEAAMLGQLNEAYQAYLAGTWPEGDAIDAIGATQAAMLEAGYALPEGMPAYAELYQQNYGS</sequence>
<organism evidence="2 3">
    <name type="scientific">Roseicyclus elongatus DSM 19469</name>
    <dbReference type="NCBI Taxonomy" id="1294273"/>
    <lineage>
        <taxon>Bacteria</taxon>
        <taxon>Pseudomonadati</taxon>
        <taxon>Pseudomonadota</taxon>
        <taxon>Alphaproteobacteria</taxon>
        <taxon>Rhodobacterales</taxon>
        <taxon>Roseobacteraceae</taxon>
        <taxon>Roseicyclus</taxon>
    </lineage>
</organism>
<dbReference type="EMBL" id="CP004372">
    <property type="protein sequence ID" value="AHM02915.1"/>
    <property type="molecule type" value="Genomic_DNA"/>
</dbReference>
<dbReference type="AlphaFoldDB" id="W8SKA6"/>
<keyword evidence="1" id="KW-1133">Transmembrane helix</keyword>
<name>W8SKA6_9RHOB</name>
<dbReference type="Proteomes" id="UP000019593">
    <property type="component" value="Chromosome"/>
</dbReference>
<evidence type="ECO:0000256" key="1">
    <source>
        <dbReference type="SAM" id="Phobius"/>
    </source>
</evidence>
<feature type="transmembrane region" description="Helical" evidence="1">
    <location>
        <begin position="12"/>
        <end position="36"/>
    </location>
</feature>